<gene>
    <name evidence="2" type="ORF">DdX_08114</name>
</gene>
<feature type="compositionally biased region" description="Polar residues" evidence="1">
    <location>
        <begin position="784"/>
        <end position="799"/>
    </location>
</feature>
<dbReference type="EMBL" id="JAKKPZ010000012">
    <property type="protein sequence ID" value="KAI1714846.1"/>
    <property type="molecule type" value="Genomic_DNA"/>
</dbReference>
<sequence>MAKTLRPPKTELDDQTKYQAQFADFKNKLHNSYKRRVTQEHCLKLPLEHIFATIHTAHIQNDHCRGPSLKKLLTSMNQRFIDIYLKTTKDHCSPDCKPVRNRKPSGKDIKRISVASTDSGLPISRNASQGNSRQVDNKEELRCKKRRISQGSRQNIYMPKPTFNKRWAKRSYGFLNEELPKLPIRRRYRPDELDETVNDVEPNVENADSFQVTSDRVGKFVAPFLTPGAKIVSDTIPTIVLDGSSMLYEENDFVLSETNENLQLPTSSNKADITLKNSPSASTLRKVPKSISSIASESSSMLCEEYGSLLVRTLEKDRPTCSKTAGATLMDSAQVRDIMKDFADKLLGQFMDLYSKPLESELLKTESNSCKTCAMREVSRESQACQTDIRSSVPIKLEFQKMEPISFQSAQYSQGDVLKPPMPKIVNHSVSSLMGRFQRLELCSMVGKTAQMKDVESEVPQNVHNLYKNSDAKIDNEKFYSPHINEYDSYDLSAEDSTNSLLEVTKSLLEQSTSSENIPATEKTPCGYCGTPFKSGQKRRIHYVKEHLKDIFGEGSQQCQSPEFQDGNCSSQNRNLDFYNSEQTGKALESHNSEGTEEISTQSAEYSLESSGIGINGTPESRVTPKPNSRQKVCFEFINEENSSADNAKNSGLLYYCENGHYNCDDCNFYEQHFTKICNVIDTTPPGQFRNQTRTSNGVQKTLSRSTKESTRIGSCIGTEQLFLDQSINLEEPLQEYMSQKLEDDKENRENSTSLYGIDQFRENLRALNTHYRAKKILSLSKENCTEEASQSDIPTSVNCEEESQQSKYDASRGTSNGSTITSLSSEPVRETSFMAGLSRQKSCSIKESTRIGSCLGSEQSFLDQSVNLEEPRQEYMSQELEDDKENGEQSTSLYGIDQFRENLRALNTPYRPIKILSLSKENCIEEASQSDMSILISVNCKEESQQSKYDASRGKTPSFEGCIPRVSSAMAGRSGIRRTANQNLYSFCALITDSSEEH</sequence>
<protein>
    <submittedName>
        <fullName evidence="2">Uncharacterized protein</fullName>
    </submittedName>
</protein>
<feature type="region of interest" description="Disordered" evidence="1">
    <location>
        <begin position="116"/>
        <end position="139"/>
    </location>
</feature>
<feature type="compositionally biased region" description="Polar residues" evidence="1">
    <location>
        <begin position="806"/>
        <end position="826"/>
    </location>
</feature>
<evidence type="ECO:0000313" key="2">
    <source>
        <dbReference type="EMBL" id="KAI1714846.1"/>
    </source>
</evidence>
<accession>A0AAD4N4I6</accession>
<evidence type="ECO:0000256" key="1">
    <source>
        <dbReference type="SAM" id="MobiDB-lite"/>
    </source>
</evidence>
<keyword evidence="3" id="KW-1185">Reference proteome</keyword>
<evidence type="ECO:0000313" key="3">
    <source>
        <dbReference type="Proteomes" id="UP001201812"/>
    </source>
</evidence>
<proteinExistence type="predicted"/>
<reference evidence="2" key="1">
    <citation type="submission" date="2022-01" db="EMBL/GenBank/DDBJ databases">
        <title>Genome Sequence Resource for Two Populations of Ditylenchus destructor, the Migratory Endoparasitic Phytonematode.</title>
        <authorList>
            <person name="Zhang H."/>
            <person name="Lin R."/>
            <person name="Xie B."/>
        </authorList>
    </citation>
    <scope>NUCLEOTIDE SEQUENCE</scope>
    <source>
        <strain evidence="2">BazhouSP</strain>
    </source>
</reference>
<dbReference type="Proteomes" id="UP001201812">
    <property type="component" value="Unassembled WGS sequence"/>
</dbReference>
<feature type="compositionally biased region" description="Polar residues" evidence="1">
    <location>
        <begin position="116"/>
        <end position="134"/>
    </location>
</feature>
<organism evidence="2 3">
    <name type="scientific">Ditylenchus destructor</name>
    <dbReference type="NCBI Taxonomy" id="166010"/>
    <lineage>
        <taxon>Eukaryota</taxon>
        <taxon>Metazoa</taxon>
        <taxon>Ecdysozoa</taxon>
        <taxon>Nematoda</taxon>
        <taxon>Chromadorea</taxon>
        <taxon>Rhabditida</taxon>
        <taxon>Tylenchina</taxon>
        <taxon>Tylenchomorpha</taxon>
        <taxon>Sphaerularioidea</taxon>
        <taxon>Anguinidae</taxon>
        <taxon>Anguininae</taxon>
        <taxon>Ditylenchus</taxon>
    </lineage>
</organism>
<feature type="region of interest" description="Disordered" evidence="1">
    <location>
        <begin position="784"/>
        <end position="828"/>
    </location>
</feature>
<dbReference type="AlphaFoldDB" id="A0AAD4N4I6"/>
<name>A0AAD4N4I6_9BILA</name>
<comment type="caution">
    <text evidence="2">The sequence shown here is derived from an EMBL/GenBank/DDBJ whole genome shotgun (WGS) entry which is preliminary data.</text>
</comment>